<dbReference type="SMART" id="SM00137">
    <property type="entry name" value="MAM"/>
    <property type="match status" value="2"/>
</dbReference>
<keyword evidence="3" id="KW-1185">Reference proteome</keyword>
<reference evidence="2" key="1">
    <citation type="submission" date="2025-08" db="UniProtKB">
        <authorList>
            <consortium name="Ensembl"/>
        </authorList>
    </citation>
    <scope>IDENTIFICATION</scope>
</reference>
<name>A0A8C7ZAE1_9TELE</name>
<dbReference type="Pfam" id="PF00629">
    <property type="entry name" value="MAM"/>
    <property type="match status" value="2"/>
</dbReference>
<evidence type="ECO:0000259" key="1">
    <source>
        <dbReference type="PROSITE" id="PS50060"/>
    </source>
</evidence>
<dbReference type="AlphaFoldDB" id="A0A8C7ZAE1"/>
<feature type="domain" description="MAM" evidence="1">
    <location>
        <begin position="109"/>
        <end position="286"/>
    </location>
</feature>
<dbReference type="Ensembl" id="ENSOSIT00000040855.1">
    <property type="protein sequence ID" value="ENSOSIP00000038758.1"/>
    <property type="gene ID" value="ENSOSIG00000019099.1"/>
</dbReference>
<dbReference type="CDD" id="cd06263">
    <property type="entry name" value="MAM"/>
    <property type="match status" value="2"/>
</dbReference>
<dbReference type="GeneTree" id="ENSGT00940000163883"/>
<evidence type="ECO:0000313" key="3">
    <source>
        <dbReference type="Proteomes" id="UP000694383"/>
    </source>
</evidence>
<reference evidence="2" key="2">
    <citation type="submission" date="2025-09" db="UniProtKB">
        <authorList>
            <consortium name="Ensembl"/>
        </authorList>
    </citation>
    <scope>IDENTIFICATION</scope>
</reference>
<dbReference type="Proteomes" id="UP000694383">
    <property type="component" value="Unplaced"/>
</dbReference>
<proteinExistence type="predicted"/>
<dbReference type="PANTHER" id="PTHR23282">
    <property type="entry name" value="APICAL ENDOSOMAL GLYCOPROTEIN PRECURSOR"/>
    <property type="match status" value="1"/>
</dbReference>
<dbReference type="InterPro" id="IPR000998">
    <property type="entry name" value="MAM_dom"/>
</dbReference>
<dbReference type="SUPFAM" id="SSF49899">
    <property type="entry name" value="Concanavalin A-like lectins/glucanases"/>
    <property type="match status" value="3"/>
</dbReference>
<dbReference type="GO" id="GO:0016020">
    <property type="term" value="C:membrane"/>
    <property type="evidence" value="ECO:0007669"/>
    <property type="project" value="InterPro"/>
</dbReference>
<dbReference type="InterPro" id="IPR013320">
    <property type="entry name" value="ConA-like_dom_sf"/>
</dbReference>
<evidence type="ECO:0000313" key="2">
    <source>
        <dbReference type="Ensembl" id="ENSOSIP00000038758.1"/>
    </source>
</evidence>
<accession>A0A8C7ZAE1</accession>
<feature type="domain" description="MAM" evidence="1">
    <location>
        <begin position="288"/>
        <end position="453"/>
    </location>
</feature>
<sequence>MSSSLFLNMFSPFFSFWFYIYDNDSSPLSSTDLRVQIVRDAAETDLLTIDKKHSSSWENATAFIGNQPGGYKLRFSYNPSFMDTKEVMLDDITFENCGQEDIPGGSERLTCDFEQDTCSWYHDYSSSLLWDRNNGRFEDVSGNGKTVQQNPGVLCLWNQFCSTYISFSKGYFMLVKAEYNTDPSSVARLMSFPQPGGQTICVSFFYLIFGNSIGSLKFITKRSGEAETVVWMRSGTQGNKWRFADLTFTSDKPIQFVIEAVVGGEQGYIAIDDIVVSGSVDGSCPPERECSFQGSLCGLLPQPSADFHWNRITGASQPANSSGPTADHTLGTEQGYYLSAELWRYPEGSRGAMMTAVMEPTPSDGECLTFWYYMEGADVGELSVLLQPADSHGNASRLWTKRGDQGRHWRHGRVTLFRPDTQFQVIFEAKAGGGPKRDVSIDDLIFVNGACPPAGRRPRQCPALGSALVHSLCIRASPPRFL</sequence>
<dbReference type="PANTHER" id="PTHR23282:SF101">
    <property type="entry name" value="MAM DOMAIN-CONTAINING PROTEIN"/>
    <property type="match status" value="1"/>
</dbReference>
<organism evidence="2 3">
    <name type="scientific">Oryzias sinensis</name>
    <name type="common">Chinese medaka</name>
    <dbReference type="NCBI Taxonomy" id="183150"/>
    <lineage>
        <taxon>Eukaryota</taxon>
        <taxon>Metazoa</taxon>
        <taxon>Chordata</taxon>
        <taxon>Craniata</taxon>
        <taxon>Vertebrata</taxon>
        <taxon>Euteleostomi</taxon>
        <taxon>Actinopterygii</taxon>
        <taxon>Neopterygii</taxon>
        <taxon>Teleostei</taxon>
        <taxon>Neoteleostei</taxon>
        <taxon>Acanthomorphata</taxon>
        <taxon>Ovalentaria</taxon>
        <taxon>Atherinomorphae</taxon>
        <taxon>Beloniformes</taxon>
        <taxon>Adrianichthyidae</taxon>
        <taxon>Oryziinae</taxon>
        <taxon>Oryzias</taxon>
    </lineage>
</organism>
<dbReference type="Gene3D" id="2.60.120.200">
    <property type="match status" value="3"/>
</dbReference>
<protein>
    <recommendedName>
        <fullName evidence="1">MAM domain-containing protein</fullName>
    </recommendedName>
</protein>
<dbReference type="PROSITE" id="PS50060">
    <property type="entry name" value="MAM_2"/>
    <property type="match status" value="2"/>
</dbReference>
<dbReference type="InterPro" id="IPR051560">
    <property type="entry name" value="MAM_domain-containing"/>
</dbReference>